<dbReference type="EMBL" id="CP157947">
    <property type="protein sequence ID" value="XBS71558.1"/>
    <property type="molecule type" value="Genomic_DNA"/>
</dbReference>
<sequence>MDTALVLLANTTEINPFLLGRQLADALFPNALAPRPPARPLQPGFYYSREESRVLRLNGRGELESAMTRVPLEWHEDDKFRPYWPMLHLQLTPRGDSLVGFDGPRRVEFIRLPAFQGGDLHAYTGRFYQPALKSVWQIALEGQQLVLTLSGPHGASRFHLTPLSHEVLIAVPAVNPDGDYRPTVRLFTVNGRRRLSLTTDRTAPLSADDMSFSSQ</sequence>
<organism evidence="1">
    <name type="scientific">Acerihabitans sp. KWT182</name>
    <dbReference type="NCBI Taxonomy" id="3157919"/>
    <lineage>
        <taxon>Bacteria</taxon>
        <taxon>Pseudomonadati</taxon>
        <taxon>Pseudomonadota</taxon>
        <taxon>Gammaproteobacteria</taxon>
        <taxon>Enterobacterales</taxon>
        <taxon>Pectobacteriaceae</taxon>
        <taxon>Acerihabitans</taxon>
    </lineage>
</organism>
<proteinExistence type="predicted"/>
<accession>A0AAU7QEN9</accession>
<evidence type="ECO:0000313" key="1">
    <source>
        <dbReference type="EMBL" id="XBS71558.1"/>
    </source>
</evidence>
<protein>
    <submittedName>
        <fullName evidence="1">Uncharacterized protein</fullName>
    </submittedName>
</protein>
<name>A0AAU7QEN9_9GAMM</name>
<gene>
    <name evidence="1" type="ORF">ABK905_11905</name>
</gene>
<reference evidence="1" key="1">
    <citation type="submission" date="2024-06" db="EMBL/GenBank/DDBJ databases">
        <authorList>
            <person name="Coelho C."/>
            <person name="Bento M."/>
            <person name="Garcia E."/>
            <person name="Camelo A."/>
            <person name="Brandao I."/>
            <person name="Espirito Santo C."/>
            <person name="Trovao J."/>
            <person name="Verissimo A."/>
            <person name="Costa J."/>
            <person name="Tiago I."/>
        </authorList>
    </citation>
    <scope>NUCLEOTIDE SEQUENCE</scope>
    <source>
        <strain evidence="1">KWT182</strain>
    </source>
</reference>
<dbReference type="AlphaFoldDB" id="A0AAU7QEN9"/>